<dbReference type="InterPro" id="IPR004146">
    <property type="entry name" value="DC1"/>
</dbReference>
<sequence>MRCNISSCASVTVCKSKDFRTGKMGANQSIQHFGHKHLLRLLNIQQHPTMSTVLCSSCKLVISKRAYCCLPCNFCLHWRCLEMPHKLRPWIDPKHMLTLTPTPEALSCATPAGHGLCFSYHCKKCKLNLRYCASSLLGNLVQGISQGSAQQARTAIIQSFLGNS</sequence>
<dbReference type="AlphaFoldDB" id="A0ABD3INZ5"/>
<dbReference type="Pfam" id="PF03107">
    <property type="entry name" value="C1_2"/>
    <property type="match status" value="1"/>
</dbReference>
<evidence type="ECO:0000313" key="3">
    <source>
        <dbReference type="EMBL" id="KAL3715594.1"/>
    </source>
</evidence>
<gene>
    <name evidence="3" type="ORF">ACJRO7_007342</name>
</gene>
<dbReference type="InterPro" id="IPR046349">
    <property type="entry name" value="C1-like_sf"/>
</dbReference>
<organism evidence="3 4">
    <name type="scientific">Eucalyptus globulus</name>
    <name type="common">Tasmanian blue gum</name>
    <dbReference type="NCBI Taxonomy" id="34317"/>
    <lineage>
        <taxon>Eukaryota</taxon>
        <taxon>Viridiplantae</taxon>
        <taxon>Streptophyta</taxon>
        <taxon>Embryophyta</taxon>
        <taxon>Tracheophyta</taxon>
        <taxon>Spermatophyta</taxon>
        <taxon>Magnoliopsida</taxon>
        <taxon>eudicotyledons</taxon>
        <taxon>Gunneridae</taxon>
        <taxon>Pentapetalae</taxon>
        <taxon>rosids</taxon>
        <taxon>malvids</taxon>
        <taxon>Myrtales</taxon>
        <taxon>Myrtaceae</taxon>
        <taxon>Myrtoideae</taxon>
        <taxon>Eucalypteae</taxon>
        <taxon>Eucalyptus</taxon>
    </lineage>
</organism>
<keyword evidence="4" id="KW-1185">Reference proteome</keyword>
<name>A0ABD3INZ5_EUCGL</name>
<keyword evidence="1" id="KW-0677">Repeat</keyword>
<evidence type="ECO:0000256" key="1">
    <source>
        <dbReference type="ARBA" id="ARBA00022737"/>
    </source>
</evidence>
<proteinExistence type="predicted"/>
<dbReference type="PANTHER" id="PTHR46288">
    <property type="entry name" value="PHORBOL-ESTER/DAG-TYPE DOMAIN-CONTAINING PROTEIN"/>
    <property type="match status" value="1"/>
</dbReference>
<evidence type="ECO:0000259" key="2">
    <source>
        <dbReference type="Pfam" id="PF03107"/>
    </source>
</evidence>
<dbReference type="EMBL" id="JBJKBG010000011">
    <property type="protein sequence ID" value="KAL3715594.1"/>
    <property type="molecule type" value="Genomic_DNA"/>
</dbReference>
<dbReference type="SUPFAM" id="SSF57889">
    <property type="entry name" value="Cysteine-rich domain"/>
    <property type="match status" value="1"/>
</dbReference>
<comment type="caution">
    <text evidence="3">The sequence shown here is derived from an EMBL/GenBank/DDBJ whole genome shotgun (WGS) entry which is preliminary data.</text>
</comment>
<accession>A0ABD3INZ5</accession>
<reference evidence="3 4" key="1">
    <citation type="submission" date="2024-11" db="EMBL/GenBank/DDBJ databases">
        <title>Chromosome-level genome assembly of Eucalyptus globulus Labill. provides insights into its genome evolution.</title>
        <authorList>
            <person name="Li X."/>
        </authorList>
    </citation>
    <scope>NUCLEOTIDE SEQUENCE [LARGE SCALE GENOMIC DNA]</scope>
    <source>
        <strain evidence="3">CL2024</strain>
        <tissue evidence="3">Fresh tender leaves</tissue>
    </source>
</reference>
<protein>
    <recommendedName>
        <fullName evidence="2">DC1 domain-containing protein</fullName>
    </recommendedName>
</protein>
<dbReference type="PANTHER" id="PTHR46288:SF80">
    <property type="entry name" value="CYSTEINE_HISTIDINE-RICH C1 DOMAIN FAMILY PROTEIN"/>
    <property type="match status" value="1"/>
</dbReference>
<dbReference type="Proteomes" id="UP001634007">
    <property type="component" value="Unassembled WGS sequence"/>
</dbReference>
<feature type="domain" description="DC1" evidence="2">
    <location>
        <begin position="34"/>
        <end position="80"/>
    </location>
</feature>
<evidence type="ECO:0000313" key="4">
    <source>
        <dbReference type="Proteomes" id="UP001634007"/>
    </source>
</evidence>